<dbReference type="InterPro" id="IPR006176">
    <property type="entry name" value="3-OHacyl-CoA_DH_NAD-bd"/>
</dbReference>
<dbReference type="InterPro" id="IPR008927">
    <property type="entry name" value="6-PGluconate_DH-like_C_sf"/>
</dbReference>
<dbReference type="AlphaFoldDB" id="A0A7D4UP46"/>
<evidence type="ECO:0000313" key="8">
    <source>
        <dbReference type="Proteomes" id="UP000505355"/>
    </source>
</evidence>
<dbReference type="GO" id="GO:0006631">
    <property type="term" value="P:fatty acid metabolic process"/>
    <property type="evidence" value="ECO:0007669"/>
    <property type="project" value="InterPro"/>
</dbReference>
<feature type="domain" description="3-hydroxyacyl-CoA dehydrogenase C-terminal" evidence="5">
    <location>
        <begin position="192"/>
        <end position="290"/>
    </location>
</feature>
<dbReference type="SUPFAM" id="SSF48179">
    <property type="entry name" value="6-phosphogluconate dehydrogenase C-terminal domain-like"/>
    <property type="match status" value="1"/>
</dbReference>
<feature type="site" description="Important for catalytic activity" evidence="3">
    <location>
        <position position="145"/>
    </location>
</feature>
<dbReference type="PANTHER" id="PTHR48075:SF5">
    <property type="entry name" value="3-HYDROXYBUTYRYL-COA DEHYDROGENASE"/>
    <property type="match status" value="1"/>
</dbReference>
<keyword evidence="4" id="KW-1133">Transmembrane helix</keyword>
<evidence type="ECO:0000256" key="2">
    <source>
        <dbReference type="ARBA" id="ARBA00023002"/>
    </source>
</evidence>
<keyword evidence="8" id="KW-1185">Reference proteome</keyword>
<name>A0A7D4UP46_9SPHI</name>
<evidence type="ECO:0000256" key="4">
    <source>
        <dbReference type="SAM" id="Phobius"/>
    </source>
</evidence>
<dbReference type="InterPro" id="IPR006180">
    <property type="entry name" value="3-OHacyl-CoA_DH_CS"/>
</dbReference>
<dbReference type="GO" id="GO:0070403">
    <property type="term" value="F:NAD+ binding"/>
    <property type="evidence" value="ECO:0007669"/>
    <property type="project" value="InterPro"/>
</dbReference>
<keyword evidence="2" id="KW-0560">Oxidoreductase</keyword>
<evidence type="ECO:0000259" key="5">
    <source>
        <dbReference type="Pfam" id="PF00725"/>
    </source>
</evidence>
<dbReference type="Gene3D" id="3.40.50.720">
    <property type="entry name" value="NAD(P)-binding Rossmann-like Domain"/>
    <property type="match status" value="1"/>
</dbReference>
<accession>A0A7D4UP46</accession>
<comment type="similarity">
    <text evidence="1">Belongs to the 3-hydroxyacyl-CoA dehydrogenase family.</text>
</comment>
<feature type="domain" description="3-hydroxyacyl-CoA dehydrogenase NAD binding" evidence="6">
    <location>
        <begin position="12"/>
        <end position="189"/>
    </location>
</feature>
<evidence type="ECO:0000259" key="6">
    <source>
        <dbReference type="Pfam" id="PF02737"/>
    </source>
</evidence>
<dbReference type="EMBL" id="CP054139">
    <property type="protein sequence ID" value="QKJ32641.1"/>
    <property type="molecule type" value="Genomic_DNA"/>
</dbReference>
<evidence type="ECO:0000313" key="7">
    <source>
        <dbReference type="EMBL" id="QKJ32641.1"/>
    </source>
</evidence>
<dbReference type="Gene3D" id="1.10.1040.10">
    <property type="entry name" value="N-(1-d-carboxylethyl)-l-norvaline Dehydrogenase, domain 2"/>
    <property type="match status" value="1"/>
</dbReference>
<dbReference type="KEGG" id="mmab:HQ865_23705"/>
<dbReference type="InterPro" id="IPR013328">
    <property type="entry name" value="6PGD_dom2"/>
</dbReference>
<dbReference type="PIRSF" id="PIRSF000105">
    <property type="entry name" value="HCDH"/>
    <property type="match status" value="1"/>
</dbReference>
<dbReference type="SUPFAM" id="SSF51735">
    <property type="entry name" value="NAD(P)-binding Rossmann-fold domains"/>
    <property type="match status" value="1"/>
</dbReference>
<dbReference type="Pfam" id="PF02737">
    <property type="entry name" value="3HCDH_N"/>
    <property type="match status" value="1"/>
</dbReference>
<gene>
    <name evidence="7" type="ORF">HQ865_23705</name>
</gene>
<dbReference type="GO" id="GO:0016616">
    <property type="term" value="F:oxidoreductase activity, acting on the CH-OH group of donors, NAD or NADP as acceptor"/>
    <property type="evidence" value="ECO:0007669"/>
    <property type="project" value="InterPro"/>
</dbReference>
<evidence type="ECO:0000256" key="3">
    <source>
        <dbReference type="PIRSR" id="PIRSR000105-1"/>
    </source>
</evidence>
<proteinExistence type="inferred from homology"/>
<dbReference type="InterPro" id="IPR006108">
    <property type="entry name" value="3HC_DH_C"/>
</dbReference>
<reference evidence="7 8" key="1">
    <citation type="submission" date="2020-05" db="EMBL/GenBank/DDBJ databases">
        <title>Mucilaginibacter mali sp. nov.</title>
        <authorList>
            <person name="Kim H.S."/>
            <person name="Lee K.C."/>
            <person name="Suh M.K."/>
            <person name="Kim J.-S."/>
            <person name="Han K.-I."/>
            <person name="Eom M.K."/>
            <person name="Shin Y.K."/>
            <person name="Lee J.-S."/>
        </authorList>
    </citation>
    <scope>NUCLEOTIDE SEQUENCE [LARGE SCALE GENOMIC DNA]</scope>
    <source>
        <strain evidence="7 8">G2-14</strain>
    </source>
</reference>
<protein>
    <submittedName>
        <fullName evidence="7">3-hydroxyacyl-CoA dehydrogenase family protein</fullName>
    </submittedName>
</protein>
<dbReference type="Proteomes" id="UP000505355">
    <property type="component" value="Chromosome"/>
</dbReference>
<dbReference type="PANTHER" id="PTHR48075">
    <property type="entry name" value="3-HYDROXYACYL-COA DEHYDROGENASE FAMILY PROTEIN"/>
    <property type="match status" value="1"/>
</dbReference>
<sequence length="330" mass="36964">MSILKNPADIEVGVVGIGLMGSSIIVCLLASGHRVKAIAPIGADFVNAKKRIKDQLINCDQAGLLPKTIPHCLDMLEISMDYNILANCGLVMECVIEDINIKKQVYKKITDVVAGNTIVSSNTSAIAITILQKLVAGPERFIGIHFAEPAYATRFLEITCGEVTDTNYANWVFALAHCWGKEPTLLRKDIKGFITNRLMYAVYREIFHLIDNGKTNMEDADKAFRYDVGSWITLMGLFRRIDYCGWEDHAVMFKKLFPQLSNAEYVPEVMGDIVAQNGRGIQNLNGLYTYSPREAKDWEEAFAVFNEEIFRLAASYPVSYSRKERILVSS</sequence>
<organism evidence="7 8">
    <name type="scientific">Mucilaginibacter mali</name>
    <dbReference type="NCBI Taxonomy" id="2740462"/>
    <lineage>
        <taxon>Bacteria</taxon>
        <taxon>Pseudomonadati</taxon>
        <taxon>Bacteroidota</taxon>
        <taxon>Sphingobacteriia</taxon>
        <taxon>Sphingobacteriales</taxon>
        <taxon>Sphingobacteriaceae</taxon>
        <taxon>Mucilaginibacter</taxon>
    </lineage>
</organism>
<dbReference type="PROSITE" id="PS00067">
    <property type="entry name" value="3HCDH"/>
    <property type="match status" value="1"/>
</dbReference>
<dbReference type="InterPro" id="IPR036291">
    <property type="entry name" value="NAD(P)-bd_dom_sf"/>
</dbReference>
<dbReference type="Pfam" id="PF00725">
    <property type="entry name" value="3HCDH"/>
    <property type="match status" value="1"/>
</dbReference>
<dbReference type="InterPro" id="IPR022694">
    <property type="entry name" value="3-OHacyl-CoA_DH"/>
</dbReference>
<feature type="transmembrane region" description="Helical" evidence="4">
    <location>
        <begin position="12"/>
        <end position="31"/>
    </location>
</feature>
<keyword evidence="4" id="KW-0812">Transmembrane</keyword>
<evidence type="ECO:0000256" key="1">
    <source>
        <dbReference type="ARBA" id="ARBA00009463"/>
    </source>
</evidence>
<dbReference type="RefSeq" id="WP_173417290.1">
    <property type="nucleotide sequence ID" value="NZ_CP054139.1"/>
</dbReference>
<keyword evidence="4" id="KW-0472">Membrane</keyword>